<dbReference type="Pfam" id="PF00319">
    <property type="entry name" value="SRF-TF"/>
    <property type="match status" value="1"/>
</dbReference>
<dbReference type="PANTHER" id="PTHR48019">
    <property type="entry name" value="SERUM RESPONSE FACTOR HOMOLOG"/>
    <property type="match status" value="1"/>
</dbReference>
<dbReference type="CDD" id="cd00120">
    <property type="entry name" value="MADS"/>
    <property type="match status" value="1"/>
</dbReference>
<dbReference type="GO" id="GO:0003677">
    <property type="term" value="F:DNA binding"/>
    <property type="evidence" value="ECO:0007669"/>
    <property type="project" value="UniProtKB-KW"/>
</dbReference>
<accession>A0A1L1WP25</accession>
<dbReference type="Gene3D" id="3.40.1810.10">
    <property type="entry name" value="Transcription factor, MADS-box"/>
    <property type="match status" value="1"/>
</dbReference>
<keyword evidence="2" id="KW-0805">Transcription regulation</keyword>
<feature type="domain" description="MADS-box" evidence="6">
    <location>
        <begin position="4"/>
        <end position="58"/>
    </location>
</feature>
<gene>
    <name evidence="7" type="primary">MADS32</name>
</gene>
<organism evidence="7">
    <name type="scientific">Erycina pusilla</name>
    <dbReference type="NCBI Taxonomy" id="154679"/>
    <lineage>
        <taxon>Eukaryota</taxon>
        <taxon>Viridiplantae</taxon>
        <taxon>Streptophyta</taxon>
        <taxon>Embryophyta</taxon>
        <taxon>Tracheophyta</taxon>
        <taxon>Spermatophyta</taxon>
        <taxon>Magnoliopsida</taxon>
        <taxon>Liliopsida</taxon>
        <taxon>Asparagales</taxon>
        <taxon>Orchidaceae</taxon>
        <taxon>Epidendroideae</taxon>
        <taxon>Cymbidieae</taxon>
        <taxon>Oncidiinae</taxon>
        <taxon>Erycina</taxon>
    </lineage>
</organism>
<dbReference type="AlphaFoldDB" id="A0A1L1WP25"/>
<dbReference type="InterPro" id="IPR050142">
    <property type="entry name" value="MADS-box/MEF2_TF"/>
</dbReference>
<evidence type="ECO:0000313" key="7">
    <source>
        <dbReference type="EMBL" id="AIZ95378.1"/>
    </source>
</evidence>
<dbReference type="GO" id="GO:0046983">
    <property type="term" value="F:protein dimerization activity"/>
    <property type="evidence" value="ECO:0007669"/>
    <property type="project" value="InterPro"/>
</dbReference>
<dbReference type="PROSITE" id="PS50066">
    <property type="entry name" value="MADS_BOX_2"/>
    <property type="match status" value="1"/>
</dbReference>
<comment type="subcellular location">
    <subcellularLocation>
        <location evidence="1">Nucleus</location>
    </subcellularLocation>
</comment>
<name>A0A1L1WP25_9ASPA</name>
<sequence>MGGKGRMKAGNKLIENYFSRMACFSKRRKGLMKKAEEISILTGVNVSVLTISQAGKFYCSDKQVLDSLICPQLVDISSQKEIEMPSETEKGTDVDEMIQELLSSDVPTLNSQLFPEIDISSENVAWESLFPAVEAFDTCREKEENNSWNFDCSQDMAGNKMPFWFNQYDVQSMGCEELERLERAIMEDMQMKLSN</sequence>
<proteinExistence type="predicted"/>
<keyword evidence="3" id="KW-0238">DNA-binding</keyword>
<evidence type="ECO:0000256" key="1">
    <source>
        <dbReference type="ARBA" id="ARBA00004123"/>
    </source>
</evidence>
<dbReference type="InterPro" id="IPR036879">
    <property type="entry name" value="TF_MADSbox_sf"/>
</dbReference>
<keyword evidence="4" id="KW-0804">Transcription</keyword>
<dbReference type="SUPFAM" id="SSF55455">
    <property type="entry name" value="SRF-like"/>
    <property type="match status" value="1"/>
</dbReference>
<dbReference type="GO" id="GO:0005634">
    <property type="term" value="C:nucleus"/>
    <property type="evidence" value="ECO:0007669"/>
    <property type="project" value="UniProtKB-SubCell"/>
</dbReference>
<dbReference type="EMBL" id="KP241052">
    <property type="protein sequence ID" value="AIZ95378.1"/>
    <property type="molecule type" value="Genomic_DNA"/>
</dbReference>
<keyword evidence="5" id="KW-0539">Nucleus</keyword>
<dbReference type="InterPro" id="IPR002100">
    <property type="entry name" value="TF_MADSbox"/>
</dbReference>
<protein>
    <submittedName>
        <fullName evidence="7">MADS32</fullName>
    </submittedName>
</protein>
<dbReference type="PRINTS" id="PR00404">
    <property type="entry name" value="MADSDOMAIN"/>
</dbReference>
<reference evidence="7" key="1">
    <citation type="submission" date="2014-11" db="EMBL/GenBank/DDBJ databases">
        <title>Draft genome sequences of the model orchid Erycina pusilla.</title>
        <authorList>
            <person name="Lin C.-S."/>
            <person name="Huang Y.-T."/>
            <person name="Albert V.A."/>
            <person name="Lin S.-Y."/>
            <person name="Ou C.-I."/>
            <person name="Hsu C.-T."/>
            <person name="Liao D.-C."/>
            <person name="Wu F.-H."/>
            <person name="Chang W.-J."/>
            <person name="Shih M.-C."/>
            <person name="Su Y.-H."/>
            <person name="Ho B.-C."/>
            <person name="Yu S.-L."/>
            <person name="Chan M.-T."/>
            <person name="Chen J.J.W."/>
        </authorList>
    </citation>
    <scope>NUCLEOTIDE SEQUENCE</scope>
</reference>
<evidence type="ECO:0000259" key="6">
    <source>
        <dbReference type="PROSITE" id="PS50066"/>
    </source>
</evidence>
<dbReference type="SMART" id="SM00432">
    <property type="entry name" value="MADS"/>
    <property type="match status" value="1"/>
</dbReference>
<evidence type="ECO:0000256" key="5">
    <source>
        <dbReference type="ARBA" id="ARBA00023242"/>
    </source>
</evidence>
<evidence type="ECO:0000256" key="2">
    <source>
        <dbReference type="ARBA" id="ARBA00023015"/>
    </source>
</evidence>
<evidence type="ECO:0000256" key="4">
    <source>
        <dbReference type="ARBA" id="ARBA00023163"/>
    </source>
</evidence>
<evidence type="ECO:0000256" key="3">
    <source>
        <dbReference type="ARBA" id="ARBA00023125"/>
    </source>
</evidence>